<dbReference type="Proteomes" id="UP000694872">
    <property type="component" value="Unplaced"/>
</dbReference>
<dbReference type="PANTHER" id="PTHR15437">
    <property type="entry name" value="TRANSCRIPTION TERMINATION FACTOR, MITOCHONDRIAL"/>
    <property type="match status" value="1"/>
</dbReference>
<evidence type="ECO:0000313" key="1">
    <source>
        <dbReference type="RefSeq" id="XP_013166526.1"/>
    </source>
</evidence>
<dbReference type="GO" id="GO:0003676">
    <property type="term" value="F:nucleic acid binding"/>
    <property type="evidence" value="ECO:0007669"/>
    <property type="project" value="InterPro"/>
</dbReference>
<organism evidence="1">
    <name type="scientific">Papilio xuthus</name>
    <name type="common">Asian swallowtail butterfly</name>
    <dbReference type="NCBI Taxonomy" id="66420"/>
    <lineage>
        <taxon>Eukaryota</taxon>
        <taxon>Metazoa</taxon>
        <taxon>Ecdysozoa</taxon>
        <taxon>Arthropoda</taxon>
        <taxon>Hexapoda</taxon>
        <taxon>Insecta</taxon>
        <taxon>Pterygota</taxon>
        <taxon>Neoptera</taxon>
        <taxon>Endopterygota</taxon>
        <taxon>Lepidoptera</taxon>
        <taxon>Glossata</taxon>
        <taxon>Ditrysia</taxon>
        <taxon>Papilionoidea</taxon>
        <taxon>Papilionidae</taxon>
        <taxon>Papilioninae</taxon>
        <taxon>Papilio</taxon>
    </lineage>
</organism>
<sequence length="549" mass="64231">MQINKAASILLRSESFVSYLANKNIRKCYNIVPFLNLYKKVTGEVISSDKLLYLQKKHPTLQNVSQTQIDYVLKILEKFGITAQDACNDPHVFCMNAISMDNYGEILKECCFVNILPKYIIRYHTLVKSRTIANLKKEGILRENLNLEEVLHNCFKDWPEKEQKLNNFSDKSTSILTVRTSVLEKYLAWRLSVTEDEFKSYCKNYLPLRHRPMCDITEALHLAQNVIKFDVANIRRNGFIISSDPVNTKLIIENVDSLAGYNILEAIRMEPAILKNNYNALLEIREILQEYGINEEAQRRCLRVYCMRAQTVRERLDQLRELKEYQILSSHPRVLSMVVHKRKMLTRLEKIQSAKKQCYSLNNLVSSRKIFNNYINSFGNKVCGRDMTILIASSIQMKEEDKNNNSTKLKEDRYTNLKKAVLSQLKKHKYWLHSSLYIINENLQYLNKKFYGEVIVNNCQILLYPLAETQRYMEYFLKKRNHTIKANDIDIDLDGGYNSLNYAQLTDDQILSLALYEIEKRYHFSGDGIWSHQEGAKDTQTLKQQSQNN</sequence>
<protein>
    <submittedName>
        <fullName evidence="1">Uncharacterized protein LOC106117005</fullName>
    </submittedName>
</protein>
<proteinExistence type="predicted"/>
<dbReference type="PANTHER" id="PTHR15437:SF7">
    <property type="entry name" value="TRANSCRIPTION TERMINATION FACTOR 5, MITOCHONDRIAL"/>
    <property type="match status" value="1"/>
</dbReference>
<dbReference type="AlphaFoldDB" id="A0AAJ6Z720"/>
<dbReference type="RefSeq" id="XP_013166526.1">
    <property type="nucleotide sequence ID" value="XM_013311072.1"/>
</dbReference>
<dbReference type="GO" id="GO:0005759">
    <property type="term" value="C:mitochondrial matrix"/>
    <property type="evidence" value="ECO:0007669"/>
    <property type="project" value="TreeGrafter"/>
</dbReference>
<dbReference type="KEGG" id="pxu:106117005"/>
<dbReference type="InterPro" id="IPR003690">
    <property type="entry name" value="MTERF"/>
</dbReference>
<dbReference type="GO" id="GO:0006393">
    <property type="term" value="P:termination of mitochondrial transcription"/>
    <property type="evidence" value="ECO:0007669"/>
    <property type="project" value="TreeGrafter"/>
</dbReference>
<name>A0AAJ6Z720_PAPXU</name>
<dbReference type="GeneID" id="106117005"/>
<gene>
    <name evidence="1" type="primary">LOC106117005</name>
</gene>
<reference evidence="1" key="1">
    <citation type="submission" date="2025-08" db="UniProtKB">
        <authorList>
            <consortium name="RefSeq"/>
        </authorList>
    </citation>
    <scope>IDENTIFICATION</scope>
</reference>
<accession>A0AAJ6Z720</accession>